<dbReference type="Gene3D" id="2.60.40.2840">
    <property type="match status" value="1"/>
</dbReference>
<feature type="domain" description="SKICH" evidence="2">
    <location>
        <begin position="26"/>
        <end position="131"/>
    </location>
</feature>
<accession>A0A1B6CAV0</accession>
<keyword evidence="1" id="KW-0175">Coiled coil</keyword>
<dbReference type="Pfam" id="PF17751">
    <property type="entry name" value="SKICH"/>
    <property type="match status" value="1"/>
</dbReference>
<sequence length="399" mass="46848">MLPDNDSCDNKDELSVVSVIDICDKVKFQNVQEKYYLDLSKVHSIMVEYVIDKKVHYSTRDWLGLFPRGWTSLMDYVAFQYVDRRAFDKDEKKWRMSINLKFVKKDLYQAEFQFVYVNRCNKALGGSSFFGFCKSEPTSEVSNQSSTRKIMDRKHDSKTEPKFVTKRNTNVHNNQGYRNGWNLIRMAHSSHENPLFVLRSQFGCDHCEHYKDLFSRYNNLLIEVKTLAESKRELMDQIHLMERDFELLMAAKQKFCTLVEIERREKETYELFTKSLMQQVINYNHLQLSTGNCQVFHAQPLYQPLGQFSSIMPTNPHRDIHHSSNSSSISRRNLNFKAIIGWQQEKIRMMSNRITELTEELEKKTAVSHGKRMKCGKALAKAQKSNLLEKAEVSDQNNN</sequence>
<dbReference type="InterPro" id="IPR041611">
    <property type="entry name" value="SKICH"/>
</dbReference>
<evidence type="ECO:0000313" key="3">
    <source>
        <dbReference type="EMBL" id="JAS10340.1"/>
    </source>
</evidence>
<feature type="coiled-coil region" evidence="1">
    <location>
        <begin position="217"/>
        <end position="244"/>
    </location>
</feature>
<name>A0A1B6CAV0_9HEMI</name>
<evidence type="ECO:0000256" key="1">
    <source>
        <dbReference type="SAM" id="Coils"/>
    </source>
</evidence>
<protein>
    <recommendedName>
        <fullName evidence="2">SKICH domain-containing protein</fullName>
    </recommendedName>
</protein>
<proteinExistence type="predicted"/>
<organism evidence="3">
    <name type="scientific">Clastoptera arizonana</name>
    <name type="common">Arizona spittle bug</name>
    <dbReference type="NCBI Taxonomy" id="38151"/>
    <lineage>
        <taxon>Eukaryota</taxon>
        <taxon>Metazoa</taxon>
        <taxon>Ecdysozoa</taxon>
        <taxon>Arthropoda</taxon>
        <taxon>Hexapoda</taxon>
        <taxon>Insecta</taxon>
        <taxon>Pterygota</taxon>
        <taxon>Neoptera</taxon>
        <taxon>Paraneoptera</taxon>
        <taxon>Hemiptera</taxon>
        <taxon>Auchenorrhyncha</taxon>
        <taxon>Cercopoidea</taxon>
        <taxon>Clastopteridae</taxon>
        <taxon>Clastoptera</taxon>
    </lineage>
</organism>
<dbReference type="EMBL" id="GEDC01026958">
    <property type="protein sequence ID" value="JAS10340.1"/>
    <property type="molecule type" value="Transcribed_RNA"/>
</dbReference>
<evidence type="ECO:0000259" key="2">
    <source>
        <dbReference type="Pfam" id="PF17751"/>
    </source>
</evidence>
<dbReference type="AlphaFoldDB" id="A0A1B6CAV0"/>
<gene>
    <name evidence="3" type="ORF">g.6911</name>
</gene>
<reference evidence="3" key="1">
    <citation type="submission" date="2015-12" db="EMBL/GenBank/DDBJ databases">
        <title>De novo transcriptome assembly of four potential Pierce s Disease insect vectors from Arizona vineyards.</title>
        <authorList>
            <person name="Tassone E.E."/>
        </authorList>
    </citation>
    <scope>NUCLEOTIDE SEQUENCE</scope>
</reference>